<dbReference type="Pfam" id="PF13561">
    <property type="entry name" value="adh_short_C2"/>
    <property type="match status" value="1"/>
</dbReference>
<sequence>MKLTGKKALITGGNSGIGLATAKLFIQEGAEVAITGRDEKTLASAVAELGSNAKGYRVDVADAVGRKAFFDELTKDFGGLDIVFVNAGLSGVTPTGATDEAVFEEIIQVNLSGAFFTVDAAAPLLRDGAAIIFNGSVHSYTGQPGSAAYAASKGGLRSMANAIASDLAPRGIRVNVVSPGPIKTPIWRRGLSSALSDEQRAERIKLISSMVPLGRFGETEEIAKAVLFLASDDSSYVNAIELMVDGGITGAPLGAEHNRF</sequence>
<dbReference type="InterPro" id="IPR002347">
    <property type="entry name" value="SDR_fam"/>
</dbReference>
<dbReference type="Gene3D" id="3.40.50.720">
    <property type="entry name" value="NAD(P)-binding Rossmann-like Domain"/>
    <property type="match status" value="1"/>
</dbReference>
<dbReference type="EMBL" id="JACHEK010000004">
    <property type="protein sequence ID" value="MBB6144322.1"/>
    <property type="molecule type" value="Genomic_DNA"/>
</dbReference>
<keyword evidence="5" id="KW-1185">Reference proteome</keyword>
<comment type="caution">
    <text evidence="4">The sequence shown here is derived from an EMBL/GenBank/DDBJ whole genome shotgun (WGS) entry which is preliminary data.</text>
</comment>
<dbReference type="SUPFAM" id="SSF51735">
    <property type="entry name" value="NAD(P)-binding Rossmann-fold domains"/>
    <property type="match status" value="1"/>
</dbReference>
<evidence type="ECO:0000313" key="4">
    <source>
        <dbReference type="EMBL" id="MBB6144322.1"/>
    </source>
</evidence>
<evidence type="ECO:0000256" key="1">
    <source>
        <dbReference type="ARBA" id="ARBA00006484"/>
    </source>
</evidence>
<evidence type="ECO:0000259" key="3">
    <source>
        <dbReference type="SMART" id="SM00822"/>
    </source>
</evidence>
<dbReference type="PANTHER" id="PTHR43669:SF3">
    <property type="entry name" value="ALCOHOL DEHYDROGENASE, PUTATIVE (AFU_ORTHOLOGUE AFUA_3G03445)-RELATED"/>
    <property type="match status" value="1"/>
</dbReference>
<evidence type="ECO:0000256" key="2">
    <source>
        <dbReference type="ARBA" id="ARBA00023002"/>
    </source>
</evidence>
<dbReference type="FunFam" id="3.40.50.720:FF:000084">
    <property type="entry name" value="Short-chain dehydrogenase reductase"/>
    <property type="match status" value="1"/>
</dbReference>
<proteinExistence type="inferred from homology"/>
<protein>
    <submittedName>
        <fullName evidence="4">NAD(P)-dependent dehydrogenase (Short-subunit alcohol dehydrogenase family)</fullName>
    </submittedName>
</protein>
<dbReference type="Proteomes" id="UP000538666">
    <property type="component" value="Unassembled WGS sequence"/>
</dbReference>
<dbReference type="PROSITE" id="PS00061">
    <property type="entry name" value="ADH_SHORT"/>
    <property type="match status" value="1"/>
</dbReference>
<dbReference type="InterPro" id="IPR057326">
    <property type="entry name" value="KR_dom"/>
</dbReference>
<gene>
    <name evidence="4" type="ORF">HNQ77_002274</name>
</gene>
<dbReference type="GO" id="GO:0016491">
    <property type="term" value="F:oxidoreductase activity"/>
    <property type="evidence" value="ECO:0007669"/>
    <property type="project" value="UniProtKB-KW"/>
</dbReference>
<dbReference type="PANTHER" id="PTHR43669">
    <property type="entry name" value="5-KETO-D-GLUCONATE 5-REDUCTASE"/>
    <property type="match status" value="1"/>
</dbReference>
<dbReference type="InterPro" id="IPR020904">
    <property type="entry name" value="Sc_DH/Rdtase_CS"/>
</dbReference>
<dbReference type="PRINTS" id="PR00081">
    <property type="entry name" value="GDHRDH"/>
</dbReference>
<feature type="domain" description="Ketoreductase" evidence="3">
    <location>
        <begin position="6"/>
        <end position="185"/>
    </location>
</feature>
<keyword evidence="2" id="KW-0560">Oxidoreductase</keyword>
<comment type="similarity">
    <text evidence="1">Belongs to the short-chain dehydrogenases/reductases (SDR) family.</text>
</comment>
<accession>A0A841JSE9</accession>
<name>A0A841JSE9_9BACT</name>
<reference evidence="4 5" key="1">
    <citation type="submission" date="2020-08" db="EMBL/GenBank/DDBJ databases">
        <title>Genomic Encyclopedia of Type Strains, Phase IV (KMG-IV): sequencing the most valuable type-strain genomes for metagenomic binning, comparative biology and taxonomic classification.</title>
        <authorList>
            <person name="Goeker M."/>
        </authorList>
    </citation>
    <scope>NUCLEOTIDE SEQUENCE [LARGE SCALE GENOMIC DNA]</scope>
    <source>
        <strain evidence="4 5">DSM 103733</strain>
    </source>
</reference>
<dbReference type="SMART" id="SM00822">
    <property type="entry name" value="PKS_KR"/>
    <property type="match status" value="1"/>
</dbReference>
<organism evidence="4 5">
    <name type="scientific">Silvibacterium bohemicum</name>
    <dbReference type="NCBI Taxonomy" id="1577686"/>
    <lineage>
        <taxon>Bacteria</taxon>
        <taxon>Pseudomonadati</taxon>
        <taxon>Acidobacteriota</taxon>
        <taxon>Terriglobia</taxon>
        <taxon>Terriglobales</taxon>
        <taxon>Acidobacteriaceae</taxon>
        <taxon>Silvibacterium</taxon>
    </lineage>
</organism>
<dbReference type="CDD" id="cd05233">
    <property type="entry name" value="SDR_c"/>
    <property type="match status" value="1"/>
</dbReference>
<dbReference type="InterPro" id="IPR036291">
    <property type="entry name" value="NAD(P)-bd_dom_sf"/>
</dbReference>
<dbReference type="OrthoDB" id="111282at2"/>
<dbReference type="RefSeq" id="WP_050059041.1">
    <property type="nucleotide sequence ID" value="NZ_JACHEK010000004.1"/>
</dbReference>
<dbReference type="AlphaFoldDB" id="A0A841JSE9"/>
<evidence type="ECO:0000313" key="5">
    <source>
        <dbReference type="Proteomes" id="UP000538666"/>
    </source>
</evidence>